<feature type="region of interest" description="Disordered" evidence="6">
    <location>
        <begin position="1"/>
        <end position="58"/>
    </location>
</feature>
<dbReference type="Pfam" id="PF03743">
    <property type="entry name" value="TrbI"/>
    <property type="match status" value="1"/>
</dbReference>
<name>A0A701UKJ7_SALHO</name>
<reference evidence="8" key="2">
    <citation type="submission" date="2018-07" db="EMBL/GenBank/DDBJ databases">
        <authorList>
            <consortium name="NCBI Pathogen Detection Project"/>
        </authorList>
    </citation>
    <scope>NUCLEOTIDE SEQUENCE</scope>
    <source>
        <strain evidence="8">74-85</strain>
    </source>
</reference>
<feature type="compositionally biased region" description="Polar residues" evidence="6">
    <location>
        <begin position="127"/>
        <end position="146"/>
    </location>
</feature>
<protein>
    <submittedName>
        <fullName evidence="8">Conjugal transfer protein TrbI</fullName>
    </submittedName>
</protein>
<keyword evidence="5 7" id="KW-0472">Membrane</keyword>
<evidence type="ECO:0000256" key="6">
    <source>
        <dbReference type="SAM" id="MobiDB-lite"/>
    </source>
</evidence>
<dbReference type="Gene3D" id="2.40.128.260">
    <property type="entry name" value="Type IV secretion system, VirB10/TraB/TrbI"/>
    <property type="match status" value="1"/>
</dbReference>
<comment type="caution">
    <text evidence="8">The sequence shown here is derived from an EMBL/GenBank/DDBJ whole genome shotgun (WGS) entry which is preliminary data.</text>
</comment>
<feature type="region of interest" description="Disordered" evidence="6">
    <location>
        <begin position="93"/>
        <end position="165"/>
    </location>
</feature>
<evidence type="ECO:0000256" key="4">
    <source>
        <dbReference type="ARBA" id="ARBA00022989"/>
    </source>
</evidence>
<dbReference type="EMBL" id="DAAMGC010000030">
    <property type="protein sequence ID" value="HAC6521240.1"/>
    <property type="molecule type" value="Genomic_DNA"/>
</dbReference>
<feature type="compositionally biased region" description="Basic and acidic residues" evidence="6">
    <location>
        <begin position="19"/>
        <end position="41"/>
    </location>
</feature>
<accession>A0A701UKJ7</accession>
<keyword evidence="3 7" id="KW-0812">Transmembrane</keyword>
<organism evidence="8">
    <name type="scientific">Salmonella enterica subsp. houtenae serovar 45:g,z51:-</name>
    <dbReference type="NCBI Taxonomy" id="1967611"/>
    <lineage>
        <taxon>Bacteria</taxon>
        <taxon>Pseudomonadati</taxon>
        <taxon>Pseudomonadota</taxon>
        <taxon>Gammaproteobacteria</taxon>
        <taxon>Enterobacterales</taxon>
        <taxon>Enterobacteriaceae</taxon>
        <taxon>Salmonella</taxon>
    </lineage>
</organism>
<dbReference type="InterPro" id="IPR042217">
    <property type="entry name" value="T4SS_VirB10/TrbI"/>
</dbReference>
<evidence type="ECO:0000313" key="8">
    <source>
        <dbReference type="EMBL" id="HAC6521240.1"/>
    </source>
</evidence>
<keyword evidence="4 7" id="KW-1133">Transmembrane helix</keyword>
<dbReference type="AlphaFoldDB" id="A0A701UKJ7"/>
<dbReference type="InterPro" id="IPR005498">
    <property type="entry name" value="T4SS_VirB10/TraB/TrbI"/>
</dbReference>
<feature type="transmembrane region" description="Helical" evidence="7">
    <location>
        <begin position="67"/>
        <end position="86"/>
    </location>
</feature>
<evidence type="ECO:0000256" key="2">
    <source>
        <dbReference type="ARBA" id="ARBA00010265"/>
    </source>
</evidence>
<comment type="subcellular location">
    <subcellularLocation>
        <location evidence="1">Membrane</location>
        <topology evidence="1">Single-pass membrane protein</topology>
    </subcellularLocation>
</comment>
<sequence>MSTHDKDNDQNTDLPLEDAEVHNDREHDDDADMHDDPDMRADGNGSPDYLATPKRGKGVRRLNNKPLFVVGGVILLAVAGVSYTFFQRQAAQVAPKAEGDGPPVATVAAPPVRPDGNDYVPPAGQPQMPTDSAQPVETGGQPTEGQQRAAAPAAPSEAMQRRLRQIQQAEDKRLAKWDEALNGDASVQGFTTKGGQNGGTQQVAMQQAGGNRVNADELMNRYLAANGQAAGMGGMGGGMPGMGGGGMGGNSMAAENQQDRKQAFLAGTPEAEVYLARQRKGAVAPSQEIKAGWVIPGVMISGINSDLPGQIIGQVREAVYDSATSTQCLIPPGSRLVGTYDSGVTLGQQRALAVWRRIIYPDGSSISIDNMPGADVGGYAGFNDLVNNHYARIFGSGLLLSVFSAGIQLSQPQASNGENYSSSQIIAGSLGQQMGQIGMQMAQRNMNIQPTLEIRPGYEFNIMVTKDIILPTWEGHPMAGSTGKGCN</sequence>
<evidence type="ECO:0000256" key="3">
    <source>
        <dbReference type="ARBA" id="ARBA00022692"/>
    </source>
</evidence>
<proteinExistence type="inferred from homology"/>
<gene>
    <name evidence="8" type="ORF">G0B32_21865</name>
</gene>
<comment type="similarity">
    <text evidence="2">Belongs to the TrbI/VirB10 family.</text>
</comment>
<evidence type="ECO:0000256" key="7">
    <source>
        <dbReference type="SAM" id="Phobius"/>
    </source>
</evidence>
<dbReference type="GO" id="GO:0016020">
    <property type="term" value="C:membrane"/>
    <property type="evidence" value="ECO:0007669"/>
    <property type="project" value="UniProtKB-SubCell"/>
</dbReference>
<evidence type="ECO:0000256" key="5">
    <source>
        <dbReference type="ARBA" id="ARBA00023136"/>
    </source>
</evidence>
<reference evidence="8" key="1">
    <citation type="journal article" date="2018" name="Genome Biol.">
        <title>SKESA: strategic k-mer extension for scrupulous assemblies.</title>
        <authorList>
            <person name="Souvorov A."/>
            <person name="Agarwala R."/>
            <person name="Lipman D.J."/>
        </authorList>
    </citation>
    <scope>NUCLEOTIDE SEQUENCE</scope>
    <source>
        <strain evidence="8">74-85</strain>
    </source>
</reference>
<dbReference type="CDD" id="cd16429">
    <property type="entry name" value="VirB10"/>
    <property type="match status" value="1"/>
</dbReference>
<evidence type="ECO:0000256" key="1">
    <source>
        <dbReference type="ARBA" id="ARBA00004167"/>
    </source>
</evidence>